<evidence type="ECO:0000259" key="2">
    <source>
        <dbReference type="Pfam" id="PF13810"/>
    </source>
</evidence>
<dbReference type="EMBL" id="JAKJXP020000055">
    <property type="protein sequence ID" value="KAK7751003.1"/>
    <property type="molecule type" value="Genomic_DNA"/>
</dbReference>
<dbReference type="Proteomes" id="UP001320420">
    <property type="component" value="Unassembled WGS sequence"/>
</dbReference>
<evidence type="ECO:0000313" key="4">
    <source>
        <dbReference type="Proteomes" id="UP001320420"/>
    </source>
</evidence>
<feature type="domain" description="DUF4185" evidence="2">
    <location>
        <begin position="223"/>
        <end position="381"/>
    </location>
</feature>
<organism evidence="3 4">
    <name type="scientific">Diatrype stigma</name>
    <dbReference type="NCBI Taxonomy" id="117547"/>
    <lineage>
        <taxon>Eukaryota</taxon>
        <taxon>Fungi</taxon>
        <taxon>Dikarya</taxon>
        <taxon>Ascomycota</taxon>
        <taxon>Pezizomycotina</taxon>
        <taxon>Sordariomycetes</taxon>
        <taxon>Xylariomycetidae</taxon>
        <taxon>Xylariales</taxon>
        <taxon>Diatrypaceae</taxon>
        <taxon>Diatrype</taxon>
    </lineage>
</organism>
<evidence type="ECO:0000313" key="3">
    <source>
        <dbReference type="EMBL" id="KAK7751003.1"/>
    </source>
</evidence>
<dbReference type="InterPro" id="IPR025442">
    <property type="entry name" value="DUF4185"/>
</dbReference>
<dbReference type="Pfam" id="PF13810">
    <property type="entry name" value="DUF4185"/>
    <property type="match status" value="1"/>
</dbReference>
<comment type="caution">
    <text evidence="3">The sequence shown here is derived from an EMBL/GenBank/DDBJ whole genome shotgun (WGS) entry which is preliminary data.</text>
</comment>
<accession>A0AAN9UNU6</accession>
<gene>
    <name evidence="3" type="ORF">SLS62_006988</name>
</gene>
<proteinExistence type="predicted"/>
<sequence length="387" mass="39883">MLPITSASSHHHPIAEHEHRGAAKRAVLPPTVSGTPEVLGVVSDPTLNRDSCTSVRVGGDGARSLWTCRDSSNYGSPLTFFVSSTASWTESNADGTPKVADGVLSMRGANSAPYFPIGAPECGPSGNCADGSRYAIWPDSAPLPVPTTAAGYALYTWINHAHIRGITAVETNLATTLYRSDVSADLASGAAGDSADADVLPPVTVVDDAFWPAGGIAYGSYGSVVDGDTAYLYGKLNSSSTGVALAKVPVASIEDKSAYRYYHGGSGTWGDSAAAIGDGSAAVPRAGTGGQGTFYYSAYFGAFVWIGGAAIFPSADFYVATAPAPEGPWSEPALFYSGELGTGPLPAYSLQAHPGLSADAGNGNDIYLTYTKVDDVYSTPLIRVVWA</sequence>
<reference evidence="3 4" key="1">
    <citation type="submission" date="2024-02" db="EMBL/GenBank/DDBJ databases">
        <title>De novo assembly and annotation of 12 fungi associated with fruit tree decline syndrome in Ontario, Canada.</title>
        <authorList>
            <person name="Sulman M."/>
            <person name="Ellouze W."/>
            <person name="Ilyukhin E."/>
        </authorList>
    </citation>
    <scope>NUCLEOTIDE SEQUENCE [LARGE SCALE GENOMIC DNA]</scope>
    <source>
        <strain evidence="3 4">M11/M66-122</strain>
    </source>
</reference>
<protein>
    <recommendedName>
        <fullName evidence="2">DUF4185 domain-containing protein</fullName>
    </recommendedName>
</protein>
<dbReference type="AlphaFoldDB" id="A0AAN9UNU6"/>
<feature type="region of interest" description="Disordered" evidence="1">
    <location>
        <begin position="1"/>
        <end position="31"/>
    </location>
</feature>
<keyword evidence="4" id="KW-1185">Reference proteome</keyword>
<evidence type="ECO:0000256" key="1">
    <source>
        <dbReference type="SAM" id="MobiDB-lite"/>
    </source>
</evidence>
<name>A0AAN9UNU6_9PEZI</name>